<dbReference type="InterPro" id="IPR043128">
    <property type="entry name" value="Rev_trsase/Diguanyl_cyclase"/>
</dbReference>
<dbReference type="GO" id="GO:1902201">
    <property type="term" value="P:negative regulation of bacterial-type flagellum-dependent cell motility"/>
    <property type="evidence" value="ECO:0007669"/>
    <property type="project" value="TreeGrafter"/>
</dbReference>
<dbReference type="CDD" id="cd17546">
    <property type="entry name" value="REC_hyHK_CKI1_RcsC-like"/>
    <property type="match status" value="1"/>
</dbReference>
<evidence type="ECO:0000313" key="6">
    <source>
        <dbReference type="Proteomes" id="UP000483078"/>
    </source>
</evidence>
<dbReference type="NCBIfam" id="TIGR00254">
    <property type="entry name" value="GGDEF"/>
    <property type="match status" value="1"/>
</dbReference>
<feature type="domain" description="Response regulatory" evidence="3">
    <location>
        <begin position="153"/>
        <end position="271"/>
    </location>
</feature>
<dbReference type="PROSITE" id="PS50887">
    <property type="entry name" value="GGDEF"/>
    <property type="match status" value="1"/>
</dbReference>
<dbReference type="SUPFAM" id="SSF55073">
    <property type="entry name" value="Nucleotide cyclase"/>
    <property type="match status" value="1"/>
</dbReference>
<evidence type="ECO:0000259" key="3">
    <source>
        <dbReference type="PROSITE" id="PS50110"/>
    </source>
</evidence>
<evidence type="ECO:0000256" key="2">
    <source>
        <dbReference type="PROSITE-ProRule" id="PRU00169"/>
    </source>
</evidence>
<protein>
    <recommendedName>
        <fullName evidence="1">diguanylate cyclase</fullName>
        <ecNumber evidence="1">2.7.7.65</ecNumber>
    </recommendedName>
</protein>
<dbReference type="GO" id="GO:0043709">
    <property type="term" value="P:cell adhesion involved in single-species biofilm formation"/>
    <property type="evidence" value="ECO:0007669"/>
    <property type="project" value="TreeGrafter"/>
</dbReference>
<gene>
    <name evidence="5" type="ORF">FH759_14900</name>
</gene>
<dbReference type="FunFam" id="3.30.70.270:FF:000001">
    <property type="entry name" value="Diguanylate cyclase domain protein"/>
    <property type="match status" value="1"/>
</dbReference>
<name>A0A7C9L9L3_9RHOB</name>
<dbReference type="InterPro" id="IPR011006">
    <property type="entry name" value="CheY-like_superfamily"/>
</dbReference>
<organism evidence="5 6">
    <name type="scientific">Sediminimonas qiaohouensis</name>
    <dbReference type="NCBI Taxonomy" id="552061"/>
    <lineage>
        <taxon>Bacteria</taxon>
        <taxon>Pseudomonadati</taxon>
        <taxon>Pseudomonadota</taxon>
        <taxon>Alphaproteobacteria</taxon>
        <taxon>Rhodobacterales</taxon>
        <taxon>Roseobacteraceae</taxon>
        <taxon>Sediminimonas</taxon>
    </lineage>
</organism>
<reference evidence="5 6" key="1">
    <citation type="submission" date="2019-06" db="EMBL/GenBank/DDBJ databases">
        <title>Enrichment of Autotrophic Halophilic Microorganisms from Red Sea Brine Pool Using Microbial Electrosynthesis System.</title>
        <authorList>
            <person name="Alqahtani M.F."/>
            <person name="Bajracharya S."/>
            <person name="Katuri K.P."/>
            <person name="Ali M."/>
            <person name="Saikaly P.E."/>
        </authorList>
    </citation>
    <scope>NUCLEOTIDE SEQUENCE [LARGE SCALE GENOMIC DNA]</scope>
    <source>
        <strain evidence="5">MES6</strain>
    </source>
</reference>
<dbReference type="CDD" id="cd01949">
    <property type="entry name" value="GGDEF"/>
    <property type="match status" value="1"/>
</dbReference>
<dbReference type="Gene3D" id="3.30.70.270">
    <property type="match status" value="1"/>
</dbReference>
<feature type="domain" description="GGDEF" evidence="4">
    <location>
        <begin position="321"/>
        <end position="458"/>
    </location>
</feature>
<dbReference type="InterPro" id="IPR000160">
    <property type="entry name" value="GGDEF_dom"/>
</dbReference>
<evidence type="ECO:0000259" key="4">
    <source>
        <dbReference type="PROSITE" id="PS50887"/>
    </source>
</evidence>
<evidence type="ECO:0000256" key="1">
    <source>
        <dbReference type="ARBA" id="ARBA00012528"/>
    </source>
</evidence>
<dbReference type="InterPro" id="IPR050469">
    <property type="entry name" value="Diguanylate_Cyclase"/>
</dbReference>
<dbReference type="SMART" id="SM00267">
    <property type="entry name" value="GGDEF"/>
    <property type="match status" value="1"/>
</dbReference>
<dbReference type="Pfam" id="PF00072">
    <property type="entry name" value="Response_reg"/>
    <property type="match status" value="1"/>
</dbReference>
<dbReference type="GO" id="GO:0005886">
    <property type="term" value="C:plasma membrane"/>
    <property type="evidence" value="ECO:0007669"/>
    <property type="project" value="TreeGrafter"/>
</dbReference>
<dbReference type="PANTHER" id="PTHR45138:SF24">
    <property type="entry name" value="DIGUANYLATE CYCLASE DGCC-RELATED"/>
    <property type="match status" value="1"/>
</dbReference>
<dbReference type="PROSITE" id="PS50110">
    <property type="entry name" value="RESPONSE_REGULATORY"/>
    <property type="match status" value="2"/>
</dbReference>
<proteinExistence type="predicted"/>
<comment type="caution">
    <text evidence="5">The sequence shown here is derived from an EMBL/GenBank/DDBJ whole genome shotgun (WGS) entry which is preliminary data.</text>
</comment>
<dbReference type="Pfam" id="PF00990">
    <property type="entry name" value="GGDEF"/>
    <property type="match status" value="1"/>
</dbReference>
<comment type="caution">
    <text evidence="2">Lacks conserved residue(s) required for the propagation of feature annotation.</text>
</comment>
<dbReference type="PANTHER" id="PTHR45138">
    <property type="entry name" value="REGULATORY COMPONENTS OF SENSORY TRANSDUCTION SYSTEM"/>
    <property type="match status" value="1"/>
</dbReference>
<dbReference type="Gene3D" id="3.40.50.2300">
    <property type="match status" value="1"/>
</dbReference>
<dbReference type="GO" id="GO:0052621">
    <property type="term" value="F:diguanylate cyclase activity"/>
    <property type="evidence" value="ECO:0007669"/>
    <property type="project" value="UniProtKB-EC"/>
</dbReference>
<dbReference type="SUPFAM" id="SSF52172">
    <property type="entry name" value="CheY-like"/>
    <property type="match status" value="2"/>
</dbReference>
<dbReference type="RefSeq" id="WP_273251140.1">
    <property type="nucleotide sequence ID" value="NZ_VENJ01000031.1"/>
</dbReference>
<feature type="domain" description="Response regulatory" evidence="3">
    <location>
        <begin position="4"/>
        <end position="120"/>
    </location>
</feature>
<dbReference type="InterPro" id="IPR029787">
    <property type="entry name" value="Nucleotide_cyclase"/>
</dbReference>
<accession>A0A7C9L9L3</accession>
<dbReference type="Proteomes" id="UP000483078">
    <property type="component" value="Unassembled WGS sequence"/>
</dbReference>
<evidence type="ECO:0000313" key="5">
    <source>
        <dbReference type="EMBL" id="MTJ05954.1"/>
    </source>
</evidence>
<sequence>MPGNVLIVDDIATNRIILRVKLAAAFYQVTQVQSGQQALTYLKTHQPDLVFVASHLPDMTGLELCSKITARTLGRRLPILMTARRMDAALRIAALQAGAVDVLALPIDDVMLQARLRGLMRSRDTTEEQYLRDETTRALCFADAARPYALAARIAFISSSFSKAEAVRSGLPKRWRAKACCHTGASFWSSVDDGPAPDVCVVTIDARAPTKGLRLLAGLRSLPGTRHAAILAVVEGSNPQCGADALDLGANDLISEDADRQEMNLRLDRLIAQKNMADRVRQSVECGLRAALTDPLTGLYNRRYAMPHLGRMADIAVSNGRGFAVMVADLDHFKTINDRHGHAAGDAVLMEVAQRLRDNVRPDDLVARIGGEEFLIAMPDTDKQQAQATASRLCRVVGTRPFAAPGTGAALPVTMSVGVAVGPRTAPGTPVEALLEQADRALYGAKACGRNQVTLSQTAA</sequence>
<dbReference type="InterPro" id="IPR001789">
    <property type="entry name" value="Sig_transdc_resp-reg_receiver"/>
</dbReference>
<dbReference type="AlphaFoldDB" id="A0A7C9L9L3"/>
<dbReference type="SMART" id="SM00448">
    <property type="entry name" value="REC"/>
    <property type="match status" value="1"/>
</dbReference>
<dbReference type="EC" id="2.7.7.65" evidence="1"/>
<dbReference type="EMBL" id="VENJ01000031">
    <property type="protein sequence ID" value="MTJ05954.1"/>
    <property type="molecule type" value="Genomic_DNA"/>
</dbReference>
<dbReference type="GO" id="GO:0000160">
    <property type="term" value="P:phosphorelay signal transduction system"/>
    <property type="evidence" value="ECO:0007669"/>
    <property type="project" value="InterPro"/>
</dbReference>